<dbReference type="Pfam" id="PF00293">
    <property type="entry name" value="NUDIX"/>
    <property type="match status" value="1"/>
</dbReference>
<accession>A0A1G2KXU5</accession>
<sequence>MSKSCDNKSVGILVWKDSDLLMIERKKYNFGFAIPAGHLDGLDPFLAAKKELSEEVGLDAEVFQERLVRHMVNPCKRDGGTYHEWTVVEASRWDGGIRLSEDETKSYVWANRDDILNFSKRLEKFAKIHGVEMNEGNLFELVRLTNEDKDWMSSPGLEPPMYFLFKELNLL</sequence>
<dbReference type="Gene3D" id="3.90.79.10">
    <property type="entry name" value="Nucleoside Triphosphate Pyrophosphohydrolase"/>
    <property type="match status" value="1"/>
</dbReference>
<evidence type="ECO:0000259" key="1">
    <source>
        <dbReference type="PROSITE" id="PS51462"/>
    </source>
</evidence>
<proteinExistence type="predicted"/>
<evidence type="ECO:0000313" key="2">
    <source>
        <dbReference type="EMBL" id="OHA04285.1"/>
    </source>
</evidence>
<evidence type="ECO:0000313" key="3">
    <source>
        <dbReference type="Proteomes" id="UP000177982"/>
    </source>
</evidence>
<organism evidence="2 3">
    <name type="scientific">Candidatus Sungbacteria bacterium RIFCSPLOWO2_01_FULL_47_10</name>
    <dbReference type="NCBI Taxonomy" id="1802276"/>
    <lineage>
        <taxon>Bacteria</taxon>
        <taxon>Candidatus Sungiibacteriota</taxon>
    </lineage>
</organism>
<gene>
    <name evidence="2" type="ORF">A2934_02035</name>
</gene>
<dbReference type="AlphaFoldDB" id="A0A1G2KXU5"/>
<feature type="domain" description="Nudix hydrolase" evidence="1">
    <location>
        <begin position="5"/>
        <end position="135"/>
    </location>
</feature>
<dbReference type="InterPro" id="IPR000086">
    <property type="entry name" value="NUDIX_hydrolase_dom"/>
</dbReference>
<dbReference type="SUPFAM" id="SSF55811">
    <property type="entry name" value="Nudix"/>
    <property type="match status" value="1"/>
</dbReference>
<dbReference type="PROSITE" id="PS51462">
    <property type="entry name" value="NUDIX"/>
    <property type="match status" value="1"/>
</dbReference>
<protein>
    <recommendedName>
        <fullName evidence="1">Nudix hydrolase domain-containing protein</fullName>
    </recommendedName>
</protein>
<dbReference type="EMBL" id="MHQO01000084">
    <property type="protein sequence ID" value="OHA04285.1"/>
    <property type="molecule type" value="Genomic_DNA"/>
</dbReference>
<reference evidence="2 3" key="1">
    <citation type="journal article" date="2016" name="Nat. Commun.">
        <title>Thousands of microbial genomes shed light on interconnected biogeochemical processes in an aquifer system.</title>
        <authorList>
            <person name="Anantharaman K."/>
            <person name="Brown C.T."/>
            <person name="Hug L.A."/>
            <person name="Sharon I."/>
            <person name="Castelle C.J."/>
            <person name="Probst A.J."/>
            <person name="Thomas B.C."/>
            <person name="Singh A."/>
            <person name="Wilkins M.J."/>
            <person name="Karaoz U."/>
            <person name="Brodie E.L."/>
            <person name="Williams K.H."/>
            <person name="Hubbard S.S."/>
            <person name="Banfield J.F."/>
        </authorList>
    </citation>
    <scope>NUCLEOTIDE SEQUENCE [LARGE SCALE GENOMIC DNA]</scope>
</reference>
<dbReference type="Proteomes" id="UP000177982">
    <property type="component" value="Unassembled WGS sequence"/>
</dbReference>
<comment type="caution">
    <text evidence="2">The sequence shown here is derived from an EMBL/GenBank/DDBJ whole genome shotgun (WGS) entry which is preliminary data.</text>
</comment>
<dbReference type="CDD" id="cd02883">
    <property type="entry name" value="NUDIX_Hydrolase"/>
    <property type="match status" value="1"/>
</dbReference>
<dbReference type="InterPro" id="IPR015797">
    <property type="entry name" value="NUDIX_hydrolase-like_dom_sf"/>
</dbReference>
<name>A0A1G2KXU5_9BACT</name>